<dbReference type="PIRSF" id="PIRSF000139">
    <property type="entry name" value="Glc_ox_4Fe-4S"/>
    <property type="match status" value="1"/>
</dbReference>
<dbReference type="SUPFAM" id="SSF46548">
    <property type="entry name" value="alpha-helical ferredoxin"/>
    <property type="match status" value="1"/>
</dbReference>
<dbReference type="InterPro" id="IPR017896">
    <property type="entry name" value="4Fe4S_Fe-S-bd"/>
</dbReference>
<keyword evidence="1" id="KW-0004">4Fe-4S</keyword>
<dbReference type="Pfam" id="PF02754">
    <property type="entry name" value="CCG"/>
    <property type="match status" value="2"/>
</dbReference>
<dbReference type="GO" id="GO:0019154">
    <property type="term" value="F:glycolate dehydrogenase activity"/>
    <property type="evidence" value="ECO:0007669"/>
    <property type="project" value="UniProtKB-EC"/>
</dbReference>
<name>A0A3B1A409_9ZZZZ</name>
<dbReference type="InterPro" id="IPR004017">
    <property type="entry name" value="Cys_rich_dom"/>
</dbReference>
<evidence type="ECO:0000256" key="3">
    <source>
        <dbReference type="ARBA" id="ARBA00022737"/>
    </source>
</evidence>
<organism evidence="7">
    <name type="scientific">hydrothermal vent metagenome</name>
    <dbReference type="NCBI Taxonomy" id="652676"/>
    <lineage>
        <taxon>unclassified sequences</taxon>
        <taxon>metagenomes</taxon>
        <taxon>ecological metagenomes</taxon>
    </lineage>
</organism>
<proteinExistence type="predicted"/>
<dbReference type="InterPro" id="IPR009051">
    <property type="entry name" value="Helical_ferredxn"/>
</dbReference>
<dbReference type="Gene3D" id="1.10.1060.10">
    <property type="entry name" value="Alpha-helical ferredoxin"/>
    <property type="match status" value="1"/>
</dbReference>
<gene>
    <name evidence="7" type="ORF">MNBD_GAMMA23-1205</name>
</gene>
<feature type="domain" description="4Fe-4S ferredoxin-type" evidence="6">
    <location>
        <begin position="3"/>
        <end position="34"/>
    </location>
</feature>
<keyword evidence="3" id="KW-0677">Repeat</keyword>
<dbReference type="EC" id="1.1.99.14" evidence="7"/>
<feature type="domain" description="4Fe-4S ferredoxin-type" evidence="6">
    <location>
        <begin position="56"/>
        <end position="84"/>
    </location>
</feature>
<dbReference type="InterPro" id="IPR012257">
    <property type="entry name" value="Glc_ox_4Fe-4S"/>
</dbReference>
<evidence type="ECO:0000256" key="5">
    <source>
        <dbReference type="ARBA" id="ARBA00023014"/>
    </source>
</evidence>
<keyword evidence="7" id="KW-0560">Oxidoreductase</keyword>
<keyword evidence="4" id="KW-0408">Iron</keyword>
<sequence length="395" mass="43728">MQLKQKIDQLTDQCVKCGMCLPSCPTYQLSKNENESPRGRIALMQGIVKGELSLSPNVIQHLDHCLGCLSCEKICPSKVEYETLIDAIREYTVTENKISFQEKLISFLIKPTVQNNLFSLLRFYQRSGIQKLLRFAGLLKLIGLSKQEQLLPKLYTRLKLQPSYSAKQNSLGSVALFTGCMGQHFEQAAIVASIKVLTQLGYDVEIPKQVCCGALHQHSGFRQQADALAKTNARFLLNKSYQAILFTASGCGAQLKTSLQQDQVSVSSLMDFILQHTRKHPVSFARIEQAVAVHQPCSLQNTLKQSDAVILLLSKIPQLEIIELQSQCCGAAGKNMLSQTKLANQIRQPLLEQIQQTSADVVVSSNIGCALHLTAGLQSKRPVIHPIELIAESLQ</sequence>
<reference evidence="7" key="1">
    <citation type="submission" date="2018-06" db="EMBL/GenBank/DDBJ databases">
        <authorList>
            <person name="Zhirakovskaya E."/>
        </authorList>
    </citation>
    <scope>NUCLEOTIDE SEQUENCE</scope>
</reference>
<dbReference type="PROSITE" id="PS51379">
    <property type="entry name" value="4FE4S_FER_2"/>
    <property type="match status" value="2"/>
</dbReference>
<protein>
    <submittedName>
        <fullName evidence="7">Glycolate dehydrogenase, iron-sulfur subunit GlcF</fullName>
        <ecNumber evidence="7">1.1.99.14</ecNumber>
    </submittedName>
</protein>
<evidence type="ECO:0000256" key="2">
    <source>
        <dbReference type="ARBA" id="ARBA00022723"/>
    </source>
</evidence>
<keyword evidence="5" id="KW-0411">Iron-sulfur</keyword>
<evidence type="ECO:0000256" key="4">
    <source>
        <dbReference type="ARBA" id="ARBA00023004"/>
    </source>
</evidence>
<dbReference type="InterPro" id="IPR017900">
    <property type="entry name" value="4Fe4S_Fe_S_CS"/>
</dbReference>
<dbReference type="AlphaFoldDB" id="A0A3B1A409"/>
<accession>A0A3B1A409</accession>
<dbReference type="PROSITE" id="PS00198">
    <property type="entry name" value="4FE4S_FER_1"/>
    <property type="match status" value="2"/>
</dbReference>
<dbReference type="PANTHER" id="PTHR32479:SF17">
    <property type="entry name" value="GLYCOLATE OXIDASE IRON-SULFUR SUBUNIT"/>
    <property type="match status" value="1"/>
</dbReference>
<evidence type="ECO:0000259" key="6">
    <source>
        <dbReference type="PROSITE" id="PS51379"/>
    </source>
</evidence>
<dbReference type="GO" id="GO:0046872">
    <property type="term" value="F:metal ion binding"/>
    <property type="evidence" value="ECO:0007669"/>
    <property type="project" value="UniProtKB-KW"/>
</dbReference>
<evidence type="ECO:0000313" key="7">
    <source>
        <dbReference type="EMBL" id="VAW94863.1"/>
    </source>
</evidence>
<dbReference type="Pfam" id="PF13183">
    <property type="entry name" value="Fer4_8"/>
    <property type="match status" value="1"/>
</dbReference>
<keyword evidence="2" id="KW-0479">Metal-binding</keyword>
<evidence type="ECO:0000256" key="1">
    <source>
        <dbReference type="ARBA" id="ARBA00022485"/>
    </source>
</evidence>
<dbReference type="PANTHER" id="PTHR32479">
    <property type="entry name" value="GLYCOLATE OXIDASE IRON-SULFUR SUBUNIT"/>
    <property type="match status" value="1"/>
</dbReference>
<dbReference type="EMBL" id="UOFT01000040">
    <property type="protein sequence ID" value="VAW94863.1"/>
    <property type="molecule type" value="Genomic_DNA"/>
</dbReference>
<dbReference type="GO" id="GO:0051539">
    <property type="term" value="F:4 iron, 4 sulfur cluster binding"/>
    <property type="evidence" value="ECO:0007669"/>
    <property type="project" value="UniProtKB-KW"/>
</dbReference>